<accession>A0ABS8Y6M8</accession>
<dbReference type="Proteomes" id="UP000823775">
    <property type="component" value="Unassembled WGS sequence"/>
</dbReference>
<dbReference type="EMBL" id="JACEIK010021231">
    <property type="protein sequence ID" value="MCE5166300.1"/>
    <property type="molecule type" value="Genomic_DNA"/>
</dbReference>
<comment type="caution">
    <text evidence="1">The sequence shown here is derived from an EMBL/GenBank/DDBJ whole genome shotgun (WGS) entry which is preliminary data.</text>
</comment>
<protein>
    <submittedName>
        <fullName evidence="1">Uncharacterized protein</fullName>
    </submittedName>
</protein>
<gene>
    <name evidence="1" type="ORF">HAX54_017159</name>
</gene>
<organism evidence="1 2">
    <name type="scientific">Datura stramonium</name>
    <name type="common">Jimsonweed</name>
    <name type="synonym">Common thornapple</name>
    <dbReference type="NCBI Taxonomy" id="4076"/>
    <lineage>
        <taxon>Eukaryota</taxon>
        <taxon>Viridiplantae</taxon>
        <taxon>Streptophyta</taxon>
        <taxon>Embryophyta</taxon>
        <taxon>Tracheophyta</taxon>
        <taxon>Spermatophyta</taxon>
        <taxon>Magnoliopsida</taxon>
        <taxon>eudicotyledons</taxon>
        <taxon>Gunneridae</taxon>
        <taxon>Pentapetalae</taxon>
        <taxon>asterids</taxon>
        <taxon>lamiids</taxon>
        <taxon>Solanales</taxon>
        <taxon>Solanaceae</taxon>
        <taxon>Solanoideae</taxon>
        <taxon>Datureae</taxon>
        <taxon>Datura</taxon>
    </lineage>
</organism>
<feature type="non-terminal residue" evidence="1">
    <location>
        <position position="1"/>
    </location>
</feature>
<sequence length="75" mass="8323">PRVDGKVYVKTHMYQLSKAKRYIPIHISSRDWSITCSTSPSLTAPCRAIATPGASSGIFLLTREKFSNIIVKAKQ</sequence>
<evidence type="ECO:0000313" key="2">
    <source>
        <dbReference type="Proteomes" id="UP000823775"/>
    </source>
</evidence>
<name>A0ABS8Y6M8_DATST</name>
<keyword evidence="2" id="KW-1185">Reference proteome</keyword>
<feature type="non-terminal residue" evidence="1">
    <location>
        <position position="75"/>
    </location>
</feature>
<proteinExistence type="predicted"/>
<reference evidence="1 2" key="1">
    <citation type="journal article" date="2021" name="BMC Genomics">
        <title>Datura genome reveals duplications of psychoactive alkaloid biosynthetic genes and high mutation rate following tissue culture.</title>
        <authorList>
            <person name="Rajewski A."/>
            <person name="Carter-House D."/>
            <person name="Stajich J."/>
            <person name="Litt A."/>
        </authorList>
    </citation>
    <scope>NUCLEOTIDE SEQUENCE [LARGE SCALE GENOMIC DNA]</scope>
    <source>
        <strain evidence="1">AR-01</strain>
    </source>
</reference>
<evidence type="ECO:0000313" key="1">
    <source>
        <dbReference type="EMBL" id="MCE5166300.1"/>
    </source>
</evidence>